<dbReference type="EMBL" id="PTIS01000019">
    <property type="protein sequence ID" value="PPK45552.1"/>
    <property type="molecule type" value="Genomic_DNA"/>
</dbReference>
<dbReference type="NCBIfam" id="NF004088">
    <property type="entry name" value="PRK05590.1"/>
    <property type="match status" value="1"/>
</dbReference>
<dbReference type="AlphaFoldDB" id="A0A2S6FV67"/>
<dbReference type="InterPro" id="IPR004027">
    <property type="entry name" value="SEC_C_motif"/>
</dbReference>
<proteinExistence type="predicted"/>
<dbReference type="PANTHER" id="PTHR33747:SF1">
    <property type="entry name" value="ADENYLATE CYCLASE-ASSOCIATED CAP C-TERMINAL DOMAIN-CONTAINING PROTEIN"/>
    <property type="match status" value="1"/>
</dbReference>
<gene>
    <name evidence="1" type="ORF">BD821_1195</name>
</gene>
<dbReference type="OrthoDB" id="5872at2"/>
<accession>A0A2S6FV67</accession>
<name>A0A2S6FV67_9CLOT</name>
<dbReference type="Proteomes" id="UP000239863">
    <property type="component" value="Unassembled WGS sequence"/>
</dbReference>
<dbReference type="PANTHER" id="PTHR33747">
    <property type="entry name" value="UPF0225 PROTEIN SCO1677"/>
    <property type="match status" value="1"/>
</dbReference>
<protein>
    <submittedName>
        <fullName evidence="1">SEC-C motif-containing protein</fullName>
    </submittedName>
</protein>
<organism evidence="1 2">
    <name type="scientific">Clostridium algidicarnis DSM 15099</name>
    <dbReference type="NCBI Taxonomy" id="1121295"/>
    <lineage>
        <taxon>Bacteria</taxon>
        <taxon>Bacillati</taxon>
        <taxon>Bacillota</taxon>
        <taxon>Clostridia</taxon>
        <taxon>Eubacteriales</taxon>
        <taxon>Clostridiaceae</taxon>
        <taxon>Clostridium</taxon>
    </lineage>
</organism>
<dbReference type="Pfam" id="PF02810">
    <property type="entry name" value="SEC-C"/>
    <property type="match status" value="1"/>
</dbReference>
<sequence length="165" mass="19324">MNLYKRWTDMVVEYVKHHGEEAFWDKYSDIERRIYIKILASHKDTLSTTISDLAKEFETTPEFVMGFVDGINESLVQSIDLETISEDSEIEFKIDFEKLYFNMLDAKADYLYELSQWEGIFSKEKRTEIHKAWKSSKTVVNENKVGRNDPCTCGSGKKYKKCCGK</sequence>
<dbReference type="RefSeq" id="WP_104410564.1">
    <property type="nucleotide sequence ID" value="NZ_PTIS01000019.1"/>
</dbReference>
<comment type="caution">
    <text evidence="1">The sequence shown here is derived from an EMBL/GenBank/DDBJ whole genome shotgun (WGS) entry which is preliminary data.</text>
</comment>
<evidence type="ECO:0000313" key="2">
    <source>
        <dbReference type="Proteomes" id="UP000239863"/>
    </source>
</evidence>
<dbReference type="Gene3D" id="3.10.450.50">
    <property type="match status" value="1"/>
</dbReference>
<evidence type="ECO:0000313" key="1">
    <source>
        <dbReference type="EMBL" id="PPK45552.1"/>
    </source>
</evidence>
<dbReference type="SUPFAM" id="SSF103642">
    <property type="entry name" value="Sec-C motif"/>
    <property type="match status" value="1"/>
</dbReference>
<dbReference type="STRING" id="37659.GCA_000703125_00942"/>
<reference evidence="1 2" key="1">
    <citation type="submission" date="2018-02" db="EMBL/GenBank/DDBJ databases">
        <title>Genomic Encyclopedia of Archaeal and Bacterial Type Strains, Phase II (KMG-II): from individual species to whole genera.</title>
        <authorList>
            <person name="Goeker M."/>
        </authorList>
    </citation>
    <scope>NUCLEOTIDE SEQUENCE [LARGE SCALE GENOMIC DNA]</scope>
    <source>
        <strain evidence="1 2">DSM 15099</strain>
    </source>
</reference>